<keyword evidence="1" id="KW-0560">Oxidoreductase</keyword>
<feature type="region of interest" description="Disordered" evidence="2">
    <location>
        <begin position="314"/>
        <end position="344"/>
    </location>
</feature>
<feature type="compositionally biased region" description="Low complexity" evidence="2">
    <location>
        <begin position="318"/>
        <end position="344"/>
    </location>
</feature>
<evidence type="ECO:0000256" key="2">
    <source>
        <dbReference type="SAM" id="MobiDB-lite"/>
    </source>
</evidence>
<dbReference type="SUPFAM" id="SSF50129">
    <property type="entry name" value="GroES-like"/>
    <property type="match status" value="1"/>
</dbReference>
<evidence type="ECO:0000313" key="4">
    <source>
        <dbReference type="EMBL" id="TFD06303.1"/>
    </source>
</evidence>
<protein>
    <submittedName>
        <fullName evidence="4">NADP-dependent oxidoreductase</fullName>
    </submittedName>
</protein>
<dbReference type="Proteomes" id="UP000297851">
    <property type="component" value="Unassembled WGS sequence"/>
</dbReference>
<dbReference type="InterPro" id="IPR011032">
    <property type="entry name" value="GroES-like_sf"/>
</dbReference>
<dbReference type="InterPro" id="IPR002364">
    <property type="entry name" value="Quin_OxRdtase/zeta-crystal_CS"/>
</dbReference>
<dbReference type="Gene3D" id="3.90.180.10">
    <property type="entry name" value="Medium-chain alcohol dehydrogenases, catalytic domain"/>
    <property type="match status" value="1"/>
</dbReference>
<evidence type="ECO:0000313" key="5">
    <source>
        <dbReference type="Proteomes" id="UP000297851"/>
    </source>
</evidence>
<dbReference type="CDD" id="cd05289">
    <property type="entry name" value="MDR_like_2"/>
    <property type="match status" value="1"/>
</dbReference>
<organism evidence="4 5">
    <name type="scientific">Cryobacterium sandaracinum</name>
    <dbReference type="NCBI Taxonomy" id="1259247"/>
    <lineage>
        <taxon>Bacteria</taxon>
        <taxon>Bacillati</taxon>
        <taxon>Actinomycetota</taxon>
        <taxon>Actinomycetes</taxon>
        <taxon>Micrococcales</taxon>
        <taxon>Microbacteriaceae</taxon>
        <taxon>Cryobacterium</taxon>
    </lineage>
</organism>
<dbReference type="Pfam" id="PF13602">
    <property type="entry name" value="ADH_zinc_N_2"/>
    <property type="match status" value="1"/>
</dbReference>
<proteinExistence type="predicted"/>
<feature type="domain" description="Enoyl reductase (ER)" evidence="3">
    <location>
        <begin position="10"/>
        <end position="313"/>
    </location>
</feature>
<dbReference type="EMBL" id="SOGO01000009">
    <property type="protein sequence ID" value="TFD06303.1"/>
    <property type="molecule type" value="Genomic_DNA"/>
</dbReference>
<accession>A0ABY2JL79</accession>
<comment type="caution">
    <text evidence="4">The sequence shown here is derived from an EMBL/GenBank/DDBJ whole genome shotgun (WGS) entry which is preliminary data.</text>
</comment>
<dbReference type="PANTHER" id="PTHR11695:SF294">
    <property type="entry name" value="RETICULON-4-INTERACTING PROTEIN 1, MITOCHONDRIAL"/>
    <property type="match status" value="1"/>
</dbReference>
<evidence type="ECO:0000256" key="1">
    <source>
        <dbReference type="ARBA" id="ARBA00023002"/>
    </source>
</evidence>
<name>A0ABY2JL79_9MICO</name>
<dbReference type="InterPro" id="IPR013154">
    <property type="entry name" value="ADH-like_N"/>
</dbReference>
<gene>
    <name evidence="4" type="ORF">E3T25_02690</name>
</gene>
<dbReference type="SMART" id="SM00829">
    <property type="entry name" value="PKS_ER"/>
    <property type="match status" value="1"/>
</dbReference>
<dbReference type="InterPro" id="IPR050700">
    <property type="entry name" value="YIM1/Zinc_Alcohol_DH_Fams"/>
</dbReference>
<keyword evidence="5" id="KW-1185">Reference proteome</keyword>
<dbReference type="InterPro" id="IPR036291">
    <property type="entry name" value="NAD(P)-bd_dom_sf"/>
</dbReference>
<dbReference type="PANTHER" id="PTHR11695">
    <property type="entry name" value="ALCOHOL DEHYDROGENASE RELATED"/>
    <property type="match status" value="1"/>
</dbReference>
<sequence>MRALVIDRPGPADELHLAEVDAPIAIFDELLVRVVAAGVNPIDAKTRAGGGVTKAIRGYPAVLGLDFSGVVVSAPYEAFPLQPGDAVFGIARVPRTPGSYAELVTVSSLNVTRKPVRLSHVEAAAVPVAALTAWGMVVDLAAAAPGQRMLIHAGSGGVGHFAVQFAKAFGAHVTATGSTRNLDFLRELGADAVIDHTQTRFDEVLSGLDAVIDLVGNVHDNTGTRSLGVLRPGGILVNAPTGSWPTMAEEAAAAGIRATGFKVAPSGHTLDVITELIDDGAVRVHVDRVFPLADGAAAHRLIEEGHTRGKIVLRVTDDPTGSSADSASASASTAAGSDSAGPRS</sequence>
<dbReference type="Pfam" id="PF08240">
    <property type="entry name" value="ADH_N"/>
    <property type="match status" value="1"/>
</dbReference>
<reference evidence="4 5" key="1">
    <citation type="submission" date="2019-03" db="EMBL/GenBank/DDBJ databases">
        <title>Genomics of glacier-inhabiting Cryobacterium strains.</title>
        <authorList>
            <person name="Liu Q."/>
            <person name="Xin Y.-H."/>
        </authorList>
    </citation>
    <scope>NUCLEOTIDE SEQUENCE [LARGE SCALE GENOMIC DNA]</scope>
    <source>
        <strain evidence="4 5">TMT2-16</strain>
    </source>
</reference>
<evidence type="ECO:0000259" key="3">
    <source>
        <dbReference type="SMART" id="SM00829"/>
    </source>
</evidence>
<dbReference type="InterPro" id="IPR020843">
    <property type="entry name" value="ER"/>
</dbReference>
<dbReference type="SUPFAM" id="SSF51735">
    <property type="entry name" value="NAD(P)-binding Rossmann-fold domains"/>
    <property type="match status" value="1"/>
</dbReference>
<dbReference type="Gene3D" id="3.40.50.720">
    <property type="entry name" value="NAD(P)-binding Rossmann-like Domain"/>
    <property type="match status" value="1"/>
</dbReference>
<dbReference type="PROSITE" id="PS01162">
    <property type="entry name" value="QOR_ZETA_CRYSTAL"/>
    <property type="match status" value="1"/>
</dbReference>